<gene>
    <name evidence="10" type="ORF">NEZAVI_LOCUS195</name>
</gene>
<dbReference type="GO" id="GO:0016604">
    <property type="term" value="C:nuclear body"/>
    <property type="evidence" value="ECO:0007669"/>
    <property type="project" value="TreeGrafter"/>
</dbReference>
<dbReference type="EMBL" id="OV725077">
    <property type="protein sequence ID" value="CAH1388609.1"/>
    <property type="molecule type" value="Genomic_DNA"/>
</dbReference>
<dbReference type="GO" id="GO:0000166">
    <property type="term" value="F:nucleotide binding"/>
    <property type="evidence" value="ECO:0007669"/>
    <property type="project" value="InterPro"/>
</dbReference>
<feature type="domain" description="RMI1 N-terminal" evidence="9">
    <location>
        <begin position="18"/>
        <end position="59"/>
    </location>
</feature>
<evidence type="ECO:0000256" key="1">
    <source>
        <dbReference type="ARBA" id="ARBA00004123"/>
    </source>
</evidence>
<protein>
    <recommendedName>
        <fullName evidence="3">RecQ-mediated genome instability protein 1</fullName>
    </recommendedName>
</protein>
<sequence length="571" mass="63814">MSAVDEVSRHLRMKSVVIPPNNDWLASCVECFKEQGNHTLKQLSELVYQQWLLADLSDIGVQVLPDSCLSAEKVVLEGRYAVQFNFFVNIAVSFHKQLQKIRKPDSVKNLEVDCENTSTSKETVSNHRTLKIEITDGVLTIVGFEDHFIPQLHEPLVPGKKAILVGPLECRKGILFLRPANVQVLGGEVDALHISNANENILARALKLPENPDPYNLGTVEIQCVDSKVKSNDGFDDDVDALMMLAEVIENEVSTRANSEVKYSERPDFSVENVSSNVNLRQNFPSSVEDSLIADDFDDDMAELEQKINFKKNIESIEFDDDFELIEEKPAEAENTVANSKSNFTDNTSKSLPDCQIFNVEASKKQYEEITDLKNKLKESYGSNELCPSTSFNSPVSGRSCSDSLRKDKIIFDYLSEAESPLTKLTDEPECLDINSSKSSDIDFSDKNLLSSDAFPPKKRPALVKTPARVVKVLKKPKLKGDKWAVSAVVMAKGIELEVTFLSEVIDKIFTISAAEIVARRTELISDSSLKQKINETLKNSQMRFSTLSCVMVFSFHDFISKPVIVDVESH</sequence>
<organism evidence="10 11">
    <name type="scientific">Nezara viridula</name>
    <name type="common">Southern green stink bug</name>
    <name type="synonym">Cimex viridulus</name>
    <dbReference type="NCBI Taxonomy" id="85310"/>
    <lineage>
        <taxon>Eukaryota</taxon>
        <taxon>Metazoa</taxon>
        <taxon>Ecdysozoa</taxon>
        <taxon>Arthropoda</taxon>
        <taxon>Hexapoda</taxon>
        <taxon>Insecta</taxon>
        <taxon>Pterygota</taxon>
        <taxon>Neoptera</taxon>
        <taxon>Paraneoptera</taxon>
        <taxon>Hemiptera</taxon>
        <taxon>Heteroptera</taxon>
        <taxon>Panheteroptera</taxon>
        <taxon>Pentatomomorpha</taxon>
        <taxon>Pentatomoidea</taxon>
        <taxon>Pentatomidae</taxon>
        <taxon>Pentatominae</taxon>
        <taxon>Nezara</taxon>
    </lineage>
</organism>
<evidence type="ECO:0000256" key="3">
    <source>
        <dbReference type="ARBA" id="ARBA00018987"/>
    </source>
</evidence>
<accession>A0A9P0E581</accession>
<dbReference type="OrthoDB" id="341511at2759"/>
<dbReference type="GO" id="GO:0006260">
    <property type="term" value="P:DNA replication"/>
    <property type="evidence" value="ECO:0007669"/>
    <property type="project" value="UniProtKB-KW"/>
</dbReference>
<evidence type="ECO:0000256" key="2">
    <source>
        <dbReference type="ARBA" id="ARBA00006395"/>
    </source>
</evidence>
<evidence type="ECO:0000256" key="6">
    <source>
        <dbReference type="ARBA" id="ARBA00024977"/>
    </source>
</evidence>
<dbReference type="PANTHER" id="PTHR14790">
    <property type="entry name" value="RECQ-MEDIATED GENOME INSTABILITY PROTEIN 1 RMI1"/>
    <property type="match status" value="1"/>
</dbReference>
<feature type="domain" description="RecQ-mediated genome instability protein 1 C-terminal OB-fold" evidence="8">
    <location>
        <begin position="457"/>
        <end position="569"/>
    </location>
</feature>
<evidence type="ECO:0000259" key="8">
    <source>
        <dbReference type="Pfam" id="PF16099"/>
    </source>
</evidence>
<evidence type="ECO:0000259" key="9">
    <source>
        <dbReference type="Pfam" id="PF21000"/>
    </source>
</evidence>
<comment type="similarity">
    <text evidence="2">Belongs to the RMI1 family.</text>
</comment>
<evidence type="ECO:0000256" key="5">
    <source>
        <dbReference type="ARBA" id="ARBA00023242"/>
    </source>
</evidence>
<dbReference type="InterPro" id="IPR049363">
    <property type="entry name" value="RMI1_N"/>
</dbReference>
<proteinExistence type="inferred from homology"/>
<feature type="domain" description="RecQ mediated genome instability protein 1 OB-fold" evidence="7">
    <location>
        <begin position="64"/>
        <end position="199"/>
    </location>
</feature>
<dbReference type="InterPro" id="IPR032199">
    <property type="entry name" value="RMI1_C"/>
</dbReference>
<evidence type="ECO:0000256" key="4">
    <source>
        <dbReference type="ARBA" id="ARBA00022705"/>
    </source>
</evidence>
<reference evidence="10" key="1">
    <citation type="submission" date="2022-01" db="EMBL/GenBank/DDBJ databases">
        <authorList>
            <person name="King R."/>
        </authorList>
    </citation>
    <scope>NUCLEOTIDE SEQUENCE</scope>
</reference>
<dbReference type="Gene3D" id="1.10.8.1020">
    <property type="entry name" value="RecQ-mediated genome instability protein 1, N-terminal domain"/>
    <property type="match status" value="1"/>
</dbReference>
<dbReference type="InterPro" id="IPR044881">
    <property type="entry name" value="RMI1_N_N_sf"/>
</dbReference>
<dbReference type="GO" id="GO:0031422">
    <property type="term" value="C:RecQ family helicase-topoisomerase III complex"/>
    <property type="evidence" value="ECO:0007669"/>
    <property type="project" value="TreeGrafter"/>
</dbReference>
<dbReference type="Proteomes" id="UP001152798">
    <property type="component" value="Chromosome 1"/>
</dbReference>
<dbReference type="InterPro" id="IPR013894">
    <property type="entry name" value="RMI1_OB"/>
</dbReference>
<comment type="subcellular location">
    <subcellularLocation>
        <location evidence="1">Nucleus</location>
    </subcellularLocation>
</comment>
<keyword evidence="4" id="KW-0235">DNA replication</keyword>
<dbReference type="Gene3D" id="2.40.50.770">
    <property type="entry name" value="RecQ-mediated genome instability protein Rmi1, C-terminal domain"/>
    <property type="match status" value="1"/>
</dbReference>
<dbReference type="SMART" id="SM01161">
    <property type="entry name" value="DUF1767"/>
    <property type="match status" value="1"/>
</dbReference>
<evidence type="ECO:0000259" key="7">
    <source>
        <dbReference type="Pfam" id="PF08585"/>
    </source>
</evidence>
<dbReference type="Pfam" id="PF08585">
    <property type="entry name" value="RMI1_N_C"/>
    <property type="match status" value="1"/>
</dbReference>
<dbReference type="GO" id="GO:0000724">
    <property type="term" value="P:double-strand break repair via homologous recombination"/>
    <property type="evidence" value="ECO:0007669"/>
    <property type="project" value="TreeGrafter"/>
</dbReference>
<dbReference type="GO" id="GO:0000712">
    <property type="term" value="P:resolution of meiotic recombination intermediates"/>
    <property type="evidence" value="ECO:0007669"/>
    <property type="project" value="TreeGrafter"/>
</dbReference>
<keyword evidence="11" id="KW-1185">Reference proteome</keyword>
<name>A0A9P0E581_NEZVI</name>
<evidence type="ECO:0000313" key="11">
    <source>
        <dbReference type="Proteomes" id="UP001152798"/>
    </source>
</evidence>
<dbReference type="Pfam" id="PF16099">
    <property type="entry name" value="RMI1_C"/>
    <property type="match status" value="1"/>
</dbReference>
<keyword evidence="5" id="KW-0539">Nucleus</keyword>
<dbReference type="Pfam" id="PF21000">
    <property type="entry name" value="RMI1_N_N"/>
    <property type="match status" value="1"/>
</dbReference>
<dbReference type="InterPro" id="IPR042470">
    <property type="entry name" value="RMI1_N_C_sf"/>
</dbReference>
<dbReference type="AlphaFoldDB" id="A0A9P0E581"/>
<evidence type="ECO:0000313" key="10">
    <source>
        <dbReference type="EMBL" id="CAH1388609.1"/>
    </source>
</evidence>
<comment type="function">
    <text evidence="6">Essential component of the RMI complex, a complex that plays an important role in the processing of homologous recombination intermediates to limit DNA crossover formation in cells. Promotes TOP3A binding to double Holliday junctions (DHJ) and hence stimulates TOP3A-mediated dissolution. Required for BLM phosphorylation during mitosis. Within the BLM complex, required for BLM and TOP3A stability.</text>
</comment>
<dbReference type="PANTHER" id="PTHR14790:SF15">
    <property type="entry name" value="RECQ-MEDIATED GENOME INSTABILITY PROTEIN 1"/>
    <property type="match status" value="1"/>
</dbReference>